<name>A0A9N9LDW9_9HELO</name>
<dbReference type="PROSITE" id="PS50280">
    <property type="entry name" value="SET"/>
    <property type="match status" value="1"/>
</dbReference>
<dbReference type="InterPro" id="IPR046341">
    <property type="entry name" value="SET_dom_sf"/>
</dbReference>
<accession>A0A9N9LDW9</accession>
<dbReference type="Pfam" id="PF00856">
    <property type="entry name" value="SET"/>
    <property type="match status" value="1"/>
</dbReference>
<dbReference type="EMBL" id="CAJVRM010000072">
    <property type="protein sequence ID" value="CAG8973550.1"/>
    <property type="molecule type" value="Genomic_DNA"/>
</dbReference>
<evidence type="ECO:0000313" key="2">
    <source>
        <dbReference type="EMBL" id="CAG8973550.1"/>
    </source>
</evidence>
<dbReference type="Gene3D" id="2.170.270.10">
    <property type="entry name" value="SET domain"/>
    <property type="match status" value="1"/>
</dbReference>
<feature type="domain" description="SET" evidence="1">
    <location>
        <begin position="286"/>
        <end position="418"/>
    </location>
</feature>
<organism evidence="2 3">
    <name type="scientific">Hymenoscyphus albidus</name>
    <dbReference type="NCBI Taxonomy" id="595503"/>
    <lineage>
        <taxon>Eukaryota</taxon>
        <taxon>Fungi</taxon>
        <taxon>Dikarya</taxon>
        <taxon>Ascomycota</taxon>
        <taxon>Pezizomycotina</taxon>
        <taxon>Leotiomycetes</taxon>
        <taxon>Helotiales</taxon>
        <taxon>Helotiaceae</taxon>
        <taxon>Hymenoscyphus</taxon>
    </lineage>
</organism>
<dbReference type="SMART" id="SM00317">
    <property type="entry name" value="SET"/>
    <property type="match status" value="1"/>
</dbReference>
<dbReference type="InterPro" id="IPR001214">
    <property type="entry name" value="SET_dom"/>
</dbReference>
<reference evidence="2" key="1">
    <citation type="submission" date="2021-07" db="EMBL/GenBank/DDBJ databases">
        <authorList>
            <person name="Durling M."/>
        </authorList>
    </citation>
    <scope>NUCLEOTIDE SEQUENCE</scope>
</reference>
<evidence type="ECO:0000313" key="3">
    <source>
        <dbReference type="Proteomes" id="UP000701801"/>
    </source>
</evidence>
<proteinExistence type="predicted"/>
<gene>
    <name evidence="2" type="ORF">HYALB_00002876</name>
</gene>
<comment type="caution">
    <text evidence="2">The sequence shown here is derived from an EMBL/GenBank/DDBJ whole genome shotgun (WGS) entry which is preliminary data.</text>
</comment>
<sequence length="428" mass="49255">MIFNFQNEYLNRQSTVQLGITSNIEPLAQAAGTIKEIFQDLQDQGQLLQRYPGTYKWKDPYSDIVNWNADLQTRYRTAVGQIGNEVMAMAMHSEPFENAFRTAQRTQWYNLMLLVNAEKTSLRMFAIARNVPYVRGYRAHGRNRFLRSLGRLNEHPLTNREEQSVNWHPHLIYLTDRGQPARCNFTPSDATGEKEMVNVFENRYVEDRFRRQSRLKNWPSGWGYPRHPQYAAMREGQDANWPACEHCGKSAVFGEYVKGRTVYTAWDEQSVCTCSKYGGKPWELEPLVEVYQYPSYTGSSFDINRGVRALQNIPEGEIIGEYCGTFVPLQEEEDTCGDDTFLMGWEGPSRDFFHPDAEKIRLLSGGLAGNWTRFMNHTDKEEEVSARMYQFPYGGKMRIIVQAARDIVFGEQILTSYGPGYFGGDGMG</sequence>
<dbReference type="Proteomes" id="UP000701801">
    <property type="component" value="Unassembled WGS sequence"/>
</dbReference>
<dbReference type="AlphaFoldDB" id="A0A9N9LDW9"/>
<keyword evidence="3" id="KW-1185">Reference proteome</keyword>
<protein>
    <recommendedName>
        <fullName evidence="1">SET domain-containing protein</fullName>
    </recommendedName>
</protein>
<dbReference type="SUPFAM" id="SSF82199">
    <property type="entry name" value="SET domain"/>
    <property type="match status" value="1"/>
</dbReference>
<evidence type="ECO:0000259" key="1">
    <source>
        <dbReference type="PROSITE" id="PS50280"/>
    </source>
</evidence>
<dbReference type="OrthoDB" id="308383at2759"/>